<keyword evidence="1" id="KW-1133">Transmembrane helix</keyword>
<evidence type="ECO:0008006" key="4">
    <source>
        <dbReference type="Google" id="ProtNLM"/>
    </source>
</evidence>
<gene>
    <name evidence="2" type="ORF">RM479_19875</name>
</gene>
<evidence type="ECO:0000313" key="2">
    <source>
        <dbReference type="EMBL" id="MDT0330681.1"/>
    </source>
</evidence>
<dbReference type="EMBL" id="JAVREP010000014">
    <property type="protein sequence ID" value="MDT0330681.1"/>
    <property type="molecule type" value="Genomic_DNA"/>
</dbReference>
<feature type="transmembrane region" description="Helical" evidence="1">
    <location>
        <begin position="99"/>
        <end position="118"/>
    </location>
</feature>
<protein>
    <recommendedName>
        <fullName evidence="4">MFS transporter</fullName>
    </recommendedName>
</protein>
<keyword evidence="1" id="KW-0812">Transmembrane</keyword>
<reference evidence="3" key="1">
    <citation type="submission" date="2023-07" db="EMBL/GenBank/DDBJ databases">
        <title>30 novel species of actinomycetes from the DSMZ collection.</title>
        <authorList>
            <person name="Nouioui I."/>
        </authorList>
    </citation>
    <scope>NUCLEOTIDE SEQUENCE [LARGE SCALE GENOMIC DNA]</scope>
    <source>
        <strain evidence="3">DSM 44743</strain>
    </source>
</reference>
<organism evidence="2 3">
    <name type="scientific">Nocardiopsis lambiniae</name>
    <dbReference type="NCBI Taxonomy" id="3075539"/>
    <lineage>
        <taxon>Bacteria</taxon>
        <taxon>Bacillati</taxon>
        <taxon>Actinomycetota</taxon>
        <taxon>Actinomycetes</taxon>
        <taxon>Streptosporangiales</taxon>
        <taxon>Nocardiopsidaceae</taxon>
        <taxon>Nocardiopsis</taxon>
    </lineage>
</organism>
<proteinExistence type="predicted"/>
<keyword evidence="3" id="KW-1185">Reference proteome</keyword>
<sequence length="185" mass="19442">MSERTPLRAIRTGAFASVCVAVSVGGHAASSGQGVPPLGLLLGALVILGSAWVLTGRERRWGAITGWMLWGQLALHLVFSLTASAGHGHDEALAPVLDGGAGMPAGHLVAAMVCAWWLRQGESTLFAYLRSLTAAFFPLFPPLAVRVPADPPRPRPLDRPVPVPTAPYLRHSLALRAPPLSPGTR</sequence>
<evidence type="ECO:0000256" key="1">
    <source>
        <dbReference type="SAM" id="Phobius"/>
    </source>
</evidence>
<dbReference type="RefSeq" id="WP_311513232.1">
    <property type="nucleotide sequence ID" value="NZ_JAVREP010000014.1"/>
</dbReference>
<feature type="transmembrane region" description="Helical" evidence="1">
    <location>
        <begin position="67"/>
        <end position="87"/>
    </location>
</feature>
<dbReference type="Proteomes" id="UP001183390">
    <property type="component" value="Unassembled WGS sequence"/>
</dbReference>
<feature type="transmembrane region" description="Helical" evidence="1">
    <location>
        <begin position="125"/>
        <end position="145"/>
    </location>
</feature>
<feature type="transmembrane region" description="Helical" evidence="1">
    <location>
        <begin position="38"/>
        <end position="55"/>
    </location>
</feature>
<accession>A0ABU2MFM9</accession>
<keyword evidence="1" id="KW-0472">Membrane</keyword>
<comment type="caution">
    <text evidence="2">The sequence shown here is derived from an EMBL/GenBank/DDBJ whole genome shotgun (WGS) entry which is preliminary data.</text>
</comment>
<name>A0ABU2MFM9_9ACTN</name>
<evidence type="ECO:0000313" key="3">
    <source>
        <dbReference type="Proteomes" id="UP001183390"/>
    </source>
</evidence>